<evidence type="ECO:0008006" key="4">
    <source>
        <dbReference type="Google" id="ProtNLM"/>
    </source>
</evidence>
<keyword evidence="1" id="KW-1133">Transmembrane helix</keyword>
<gene>
    <name evidence="2" type="ORF">SAMN04487995_1284</name>
</gene>
<feature type="transmembrane region" description="Helical" evidence="1">
    <location>
        <begin position="228"/>
        <end position="245"/>
    </location>
</feature>
<evidence type="ECO:0000313" key="2">
    <source>
        <dbReference type="EMBL" id="SEI54673.1"/>
    </source>
</evidence>
<evidence type="ECO:0000256" key="1">
    <source>
        <dbReference type="SAM" id="Phobius"/>
    </source>
</evidence>
<keyword evidence="3" id="KW-1185">Reference proteome</keyword>
<sequence length="372" mass="42725">MIALSNDGRISTSWIVAGCIVSFAILFPINLNKDFLVVFDRNFFVNGVLEYNCWPDQLTKARDLFHNIPCPAEQLGCHKGNMAFRFTIPVLLNIFGFNGQAVYVFQLVLGIAFLFGVYQLAFSVSHIRFLAAGFLLCFISTNAGQAIVYDFRAWGDAFSFMFLIFAALSKKDWIRFFFLQAAFWTDERTLIAAIGIALFWLCQKDAASLKNFSNRKIVIDFLFRKNQMITLWISYAVYFFIRLYLTKVVGLATPKEDANFSILSYYATFRTLIPIILTHKFFLIYIILGAVYLVRIRAWLVLSGYIGFIVLYHLVAHMVYDTSRSMGYGYFIYFVAFGLCSQFLSIADSKKLMYANLIITLVIFPLRHILFS</sequence>
<dbReference type="STRING" id="408657.SAMN04487995_1284"/>
<feature type="transmembrane region" description="Helical" evidence="1">
    <location>
        <begin position="151"/>
        <end position="169"/>
    </location>
</feature>
<reference evidence="2 3" key="1">
    <citation type="submission" date="2016-10" db="EMBL/GenBank/DDBJ databases">
        <authorList>
            <person name="de Groot N.N."/>
        </authorList>
    </citation>
    <scope>NUCLEOTIDE SEQUENCE [LARGE SCALE GENOMIC DNA]</scope>
    <source>
        <strain evidence="2 3">DSM 19938</strain>
    </source>
</reference>
<dbReference type="AlphaFoldDB" id="A0A1H6RG00"/>
<organism evidence="2 3">
    <name type="scientific">Dyadobacter koreensis</name>
    <dbReference type="NCBI Taxonomy" id="408657"/>
    <lineage>
        <taxon>Bacteria</taxon>
        <taxon>Pseudomonadati</taxon>
        <taxon>Bacteroidota</taxon>
        <taxon>Cytophagia</taxon>
        <taxon>Cytophagales</taxon>
        <taxon>Spirosomataceae</taxon>
        <taxon>Dyadobacter</taxon>
    </lineage>
</organism>
<dbReference type="Proteomes" id="UP000199532">
    <property type="component" value="Unassembled WGS sequence"/>
</dbReference>
<feature type="transmembrane region" description="Helical" evidence="1">
    <location>
        <begin position="120"/>
        <end position="139"/>
    </location>
</feature>
<name>A0A1H6RG00_9BACT</name>
<feature type="transmembrane region" description="Helical" evidence="1">
    <location>
        <begin position="12"/>
        <end position="31"/>
    </location>
</feature>
<proteinExistence type="predicted"/>
<evidence type="ECO:0000313" key="3">
    <source>
        <dbReference type="Proteomes" id="UP000199532"/>
    </source>
</evidence>
<accession>A0A1H6RG00</accession>
<dbReference type="OrthoDB" id="928695at2"/>
<feature type="transmembrane region" description="Helical" evidence="1">
    <location>
        <begin position="90"/>
        <end position="114"/>
    </location>
</feature>
<feature type="transmembrane region" description="Helical" evidence="1">
    <location>
        <begin position="299"/>
        <end position="320"/>
    </location>
</feature>
<keyword evidence="1" id="KW-0812">Transmembrane</keyword>
<dbReference type="RefSeq" id="WP_090333530.1">
    <property type="nucleotide sequence ID" value="NZ_FNXY01000002.1"/>
</dbReference>
<dbReference type="EMBL" id="FNXY01000002">
    <property type="protein sequence ID" value="SEI54673.1"/>
    <property type="molecule type" value="Genomic_DNA"/>
</dbReference>
<feature type="transmembrane region" description="Helical" evidence="1">
    <location>
        <begin position="189"/>
        <end position="207"/>
    </location>
</feature>
<feature type="transmembrane region" description="Helical" evidence="1">
    <location>
        <begin position="326"/>
        <end position="345"/>
    </location>
</feature>
<feature type="transmembrane region" description="Helical" evidence="1">
    <location>
        <begin position="265"/>
        <end position="292"/>
    </location>
</feature>
<feature type="transmembrane region" description="Helical" evidence="1">
    <location>
        <begin position="352"/>
        <end position="370"/>
    </location>
</feature>
<protein>
    <recommendedName>
        <fullName evidence="4">EpsG family protein</fullName>
    </recommendedName>
</protein>
<keyword evidence="1" id="KW-0472">Membrane</keyword>